<name>A0A8E2IHQ5_9BACI</name>
<dbReference type="InterPro" id="IPR015797">
    <property type="entry name" value="NUDIX_hydrolase-like_dom_sf"/>
</dbReference>
<evidence type="ECO:0000313" key="6">
    <source>
        <dbReference type="Proteomes" id="UP000189761"/>
    </source>
</evidence>
<dbReference type="Gene3D" id="3.90.79.10">
    <property type="entry name" value="Nucleoside Triphosphate Pyrophosphohydrolase"/>
    <property type="match status" value="1"/>
</dbReference>
<keyword evidence="6" id="KW-1185">Reference proteome</keyword>
<dbReference type="CDD" id="cd02883">
    <property type="entry name" value="NUDIX_Hydrolase"/>
    <property type="match status" value="1"/>
</dbReference>
<dbReference type="AlphaFoldDB" id="A0A8E2IHQ5"/>
<dbReference type="InterPro" id="IPR020476">
    <property type="entry name" value="Nudix_hydrolase"/>
</dbReference>
<dbReference type="PRINTS" id="PR00502">
    <property type="entry name" value="NUDIXFAMILY"/>
</dbReference>
<feature type="domain" description="Nudix hydrolase" evidence="4">
    <location>
        <begin position="3"/>
        <end position="132"/>
    </location>
</feature>
<evidence type="ECO:0000256" key="2">
    <source>
        <dbReference type="ARBA" id="ARBA00022801"/>
    </source>
</evidence>
<proteinExistence type="inferred from homology"/>
<organism evidence="5 6">
    <name type="scientific">Heyndrickxia oleronia</name>
    <dbReference type="NCBI Taxonomy" id="38875"/>
    <lineage>
        <taxon>Bacteria</taxon>
        <taxon>Bacillati</taxon>
        <taxon>Bacillota</taxon>
        <taxon>Bacilli</taxon>
        <taxon>Bacillales</taxon>
        <taxon>Bacillaceae</taxon>
        <taxon>Heyndrickxia</taxon>
    </lineage>
</organism>
<evidence type="ECO:0000256" key="1">
    <source>
        <dbReference type="ARBA" id="ARBA00001946"/>
    </source>
</evidence>
<dbReference type="InterPro" id="IPR000086">
    <property type="entry name" value="NUDIX_hydrolase_dom"/>
</dbReference>
<dbReference type="RefSeq" id="WP_078109269.1">
    <property type="nucleotide sequence ID" value="NZ_CP065424.1"/>
</dbReference>
<comment type="cofactor">
    <cofactor evidence="1">
        <name>Mg(2+)</name>
        <dbReference type="ChEBI" id="CHEBI:18420"/>
    </cofactor>
</comment>
<dbReference type="PROSITE" id="PS00893">
    <property type="entry name" value="NUDIX_BOX"/>
    <property type="match status" value="1"/>
</dbReference>
<sequence length="139" mass="15878">MKNWVGSAGVCVNTQGELLMVLQGKPEEEKKWSVPSGGQERGETLEECCKREVYEETGYEAEIIDKLFVKHTELDGYNIEVHYFSIRIVGGKAVIQDPDQLIHEIAWVAKDALKEIELAFPEDQDFLLHQMENVDLLKK</sequence>
<dbReference type="SUPFAM" id="SSF55811">
    <property type="entry name" value="Nudix"/>
    <property type="match status" value="1"/>
</dbReference>
<dbReference type="EMBL" id="MTLA01000013">
    <property type="protein sequence ID" value="OOP70126.1"/>
    <property type="molecule type" value="Genomic_DNA"/>
</dbReference>
<reference evidence="5 6" key="1">
    <citation type="submission" date="2017-01" db="EMBL/GenBank/DDBJ databases">
        <title>Draft genome sequence of Bacillus oleronius.</title>
        <authorList>
            <person name="Allam M."/>
        </authorList>
    </citation>
    <scope>NUCLEOTIDE SEQUENCE [LARGE SCALE GENOMIC DNA]</scope>
    <source>
        <strain evidence="5 6">DSM 9356</strain>
    </source>
</reference>
<keyword evidence="2 3" id="KW-0378">Hydrolase</keyword>
<evidence type="ECO:0000259" key="4">
    <source>
        <dbReference type="PROSITE" id="PS51462"/>
    </source>
</evidence>
<gene>
    <name evidence="5" type="ORF">BWZ43_01350</name>
</gene>
<dbReference type="Proteomes" id="UP000189761">
    <property type="component" value="Unassembled WGS sequence"/>
</dbReference>
<dbReference type="PANTHER" id="PTHR43046">
    <property type="entry name" value="GDP-MANNOSE MANNOSYL HYDROLASE"/>
    <property type="match status" value="1"/>
</dbReference>
<accession>A0A8E2IHQ5</accession>
<dbReference type="InterPro" id="IPR020084">
    <property type="entry name" value="NUDIX_hydrolase_CS"/>
</dbReference>
<protein>
    <submittedName>
        <fullName evidence="5">DNA mismatch repair protein MutT</fullName>
    </submittedName>
</protein>
<dbReference type="PROSITE" id="PS51462">
    <property type="entry name" value="NUDIX"/>
    <property type="match status" value="1"/>
</dbReference>
<comment type="caution">
    <text evidence="5">The sequence shown here is derived from an EMBL/GenBank/DDBJ whole genome shotgun (WGS) entry which is preliminary data.</text>
</comment>
<dbReference type="GO" id="GO:0016787">
    <property type="term" value="F:hydrolase activity"/>
    <property type="evidence" value="ECO:0007669"/>
    <property type="project" value="UniProtKB-KW"/>
</dbReference>
<dbReference type="PANTHER" id="PTHR43046:SF2">
    <property type="entry name" value="8-OXO-DGTP DIPHOSPHATASE-RELATED"/>
    <property type="match status" value="1"/>
</dbReference>
<dbReference type="Pfam" id="PF00293">
    <property type="entry name" value="NUDIX"/>
    <property type="match status" value="1"/>
</dbReference>
<comment type="similarity">
    <text evidence="3">Belongs to the Nudix hydrolase family.</text>
</comment>
<evidence type="ECO:0000256" key="3">
    <source>
        <dbReference type="RuleBase" id="RU003476"/>
    </source>
</evidence>
<evidence type="ECO:0000313" key="5">
    <source>
        <dbReference type="EMBL" id="OOP70126.1"/>
    </source>
</evidence>